<proteinExistence type="predicted"/>
<name>A0AAW4YJE0_9BACT</name>
<dbReference type="RefSeq" id="WP_233338914.1">
    <property type="nucleotide sequence ID" value="NZ_JAJTVO010000006.1"/>
</dbReference>
<protein>
    <submittedName>
        <fullName evidence="1">Uncharacterized protein</fullName>
    </submittedName>
</protein>
<reference evidence="1" key="1">
    <citation type="submission" date="2021-12" db="EMBL/GenBank/DDBJ databases">
        <authorList>
            <person name="Lv X."/>
        </authorList>
    </citation>
    <scope>NUCLEOTIDE SEQUENCE</scope>
    <source>
        <strain evidence="1">HF2106</strain>
    </source>
</reference>
<evidence type="ECO:0000313" key="1">
    <source>
        <dbReference type="EMBL" id="MCE4121680.1"/>
    </source>
</evidence>
<dbReference type="Proteomes" id="UP001200307">
    <property type="component" value="Unassembled WGS sequence"/>
</dbReference>
<sequence length="70" mass="8000">MKTEKEKILAIIAEIQAERESAHIVPPHVLTAEIINRGCHQPYQAINELCAEGKINWCRTLNDMAFTIRK</sequence>
<accession>A0AAW4YJE0</accession>
<gene>
    <name evidence="1" type="ORF">LYY06_05270</name>
</gene>
<organism evidence="1 2">
    <name type="scientific">Segatella copri</name>
    <dbReference type="NCBI Taxonomy" id="165179"/>
    <lineage>
        <taxon>Bacteria</taxon>
        <taxon>Pseudomonadati</taxon>
        <taxon>Bacteroidota</taxon>
        <taxon>Bacteroidia</taxon>
        <taxon>Bacteroidales</taxon>
        <taxon>Prevotellaceae</taxon>
        <taxon>Segatella</taxon>
    </lineage>
</organism>
<evidence type="ECO:0000313" key="2">
    <source>
        <dbReference type="Proteomes" id="UP001200307"/>
    </source>
</evidence>
<dbReference type="EMBL" id="JAJTVO010000006">
    <property type="protein sequence ID" value="MCE4121680.1"/>
    <property type="molecule type" value="Genomic_DNA"/>
</dbReference>
<comment type="caution">
    <text evidence="1">The sequence shown here is derived from an EMBL/GenBank/DDBJ whole genome shotgun (WGS) entry which is preliminary data.</text>
</comment>
<dbReference type="AlphaFoldDB" id="A0AAW4YJE0"/>